<name>A0A0F9I021_9ZZZZ</name>
<proteinExistence type="predicted"/>
<accession>A0A0F9I021</accession>
<comment type="caution">
    <text evidence="1">The sequence shown here is derived from an EMBL/GenBank/DDBJ whole genome shotgun (WGS) entry which is preliminary data.</text>
</comment>
<gene>
    <name evidence="1" type="ORF">LCGC14_1639290</name>
</gene>
<organism evidence="1">
    <name type="scientific">marine sediment metagenome</name>
    <dbReference type="NCBI Taxonomy" id="412755"/>
    <lineage>
        <taxon>unclassified sequences</taxon>
        <taxon>metagenomes</taxon>
        <taxon>ecological metagenomes</taxon>
    </lineage>
</organism>
<dbReference type="EMBL" id="LAZR01013638">
    <property type="protein sequence ID" value="KKM21051.1"/>
    <property type="molecule type" value="Genomic_DNA"/>
</dbReference>
<reference evidence="1" key="1">
    <citation type="journal article" date="2015" name="Nature">
        <title>Complex archaea that bridge the gap between prokaryotes and eukaryotes.</title>
        <authorList>
            <person name="Spang A."/>
            <person name="Saw J.H."/>
            <person name="Jorgensen S.L."/>
            <person name="Zaremba-Niedzwiedzka K."/>
            <person name="Martijn J."/>
            <person name="Lind A.E."/>
            <person name="van Eijk R."/>
            <person name="Schleper C."/>
            <person name="Guy L."/>
            <person name="Ettema T.J."/>
        </authorList>
    </citation>
    <scope>NUCLEOTIDE SEQUENCE</scope>
</reference>
<protein>
    <submittedName>
        <fullName evidence="1">Uncharacterized protein</fullName>
    </submittedName>
</protein>
<dbReference type="AlphaFoldDB" id="A0A0F9I021"/>
<sequence length="63" mass="7315">METPKMDKSKQEICTITIMFPVDTDVQAIGFKRQITDILSDIPDARLEFRLSELSPYPPMKQR</sequence>
<evidence type="ECO:0000313" key="1">
    <source>
        <dbReference type="EMBL" id="KKM21051.1"/>
    </source>
</evidence>